<dbReference type="GO" id="GO:0050660">
    <property type="term" value="F:flavin adenine dinucleotide binding"/>
    <property type="evidence" value="ECO:0007669"/>
    <property type="project" value="InterPro"/>
</dbReference>
<name>F9Y4X9_KETVW</name>
<dbReference type="HOGENOM" id="CLU_007884_2_1_5"/>
<dbReference type="eggNOG" id="COG0665">
    <property type="taxonomic scope" value="Bacteria"/>
</dbReference>
<dbReference type="Pfam" id="PF01266">
    <property type="entry name" value="DAO"/>
    <property type="match status" value="1"/>
</dbReference>
<accession>F9Y4X9</accession>
<keyword evidence="3" id="KW-0274">FAD</keyword>
<dbReference type="PANTHER" id="PTHR10961">
    <property type="entry name" value="PEROXISOMAL SARCOSINE OXIDASE"/>
    <property type="match status" value="1"/>
</dbReference>
<dbReference type="KEGG" id="kvl:KVU_2024"/>
<dbReference type="RefSeq" id="WP_013385237.1">
    <property type="nucleotide sequence ID" value="NC_017384.1"/>
</dbReference>
<evidence type="ECO:0000259" key="5">
    <source>
        <dbReference type="Pfam" id="PF01266"/>
    </source>
</evidence>
<dbReference type="PANTHER" id="PTHR10961:SF46">
    <property type="entry name" value="PEROXISOMAL SARCOSINE OXIDASE"/>
    <property type="match status" value="1"/>
</dbReference>
<evidence type="ECO:0000256" key="4">
    <source>
        <dbReference type="ARBA" id="ARBA00023002"/>
    </source>
</evidence>
<evidence type="ECO:0000256" key="3">
    <source>
        <dbReference type="ARBA" id="ARBA00022827"/>
    </source>
</evidence>
<evidence type="ECO:0000256" key="2">
    <source>
        <dbReference type="ARBA" id="ARBA00022630"/>
    </source>
</evidence>
<keyword evidence="4 6" id="KW-0560">Oxidoreductase</keyword>
<dbReference type="InterPro" id="IPR045170">
    <property type="entry name" value="MTOX"/>
</dbReference>
<reference evidence="6 7" key="1">
    <citation type="journal article" date="2011" name="J. Bacteriol.">
        <title>Complete genome sequence of the industrial strain Ketogulonicigenium vulgare WSH-001.</title>
        <authorList>
            <person name="Liu L."/>
            <person name="Li Y."/>
            <person name="Zhang J."/>
            <person name="Zhou Z."/>
            <person name="Liu J."/>
            <person name="Li X."/>
            <person name="Zhou J."/>
            <person name="Du G."/>
            <person name="Wang L."/>
            <person name="Chen J."/>
        </authorList>
    </citation>
    <scope>NUCLEOTIDE SEQUENCE [LARGE SCALE GENOMIC DNA]</scope>
    <source>
        <strain evidence="6 7">WSH-001</strain>
    </source>
</reference>
<protein>
    <submittedName>
        <fullName evidence="6">FAD dependent oxidoreductase</fullName>
        <ecNumber evidence="6">1.5.3.1</ecNumber>
    </submittedName>
</protein>
<dbReference type="Gene3D" id="3.50.50.60">
    <property type="entry name" value="FAD/NAD(P)-binding domain"/>
    <property type="match status" value="1"/>
</dbReference>
<feature type="domain" description="FAD dependent oxidoreductase" evidence="5">
    <location>
        <begin position="2"/>
        <end position="347"/>
    </location>
</feature>
<dbReference type="GO" id="GO:0008115">
    <property type="term" value="F:sarcosine oxidase activity"/>
    <property type="evidence" value="ECO:0007669"/>
    <property type="project" value="UniProtKB-EC"/>
</dbReference>
<dbReference type="Gene3D" id="3.30.9.10">
    <property type="entry name" value="D-Amino Acid Oxidase, subunit A, domain 2"/>
    <property type="match status" value="1"/>
</dbReference>
<dbReference type="OrthoDB" id="9806257at2"/>
<gene>
    <name evidence="6" type="ordered locus">KVU_2024</name>
</gene>
<dbReference type="EMBL" id="CP002018">
    <property type="protein sequence ID" value="AEM41863.1"/>
    <property type="molecule type" value="Genomic_DNA"/>
</dbReference>
<proteinExistence type="predicted"/>
<sequence length="366" mass="39119">MRVAIIGAGIGGMSTAWALRKRGAEVMLFDQGAIPSVTASSNDEHRITRHTYGGLPGYAALMPHAFDTYARMFADIGADHYLPTGIIYAARGGEDHYDEVAADLSPLGIAHRRLPLGELAARLPFVSLNGITSAFEAGGSGILFAGRIVRDLAAWLAENGVEMHPHSKVTAIDTEAATVTVGDRVHSADLVVIAAGAWVTNLLPGMADRLKPSRQLVLYLEPPAHHASAWAEAPVMIDVGPDFGAYILPPRNGTRLKIGDHRFTRIGHGDDDRIATDFDIAPVLHAAQTAFKDFDQYKILEPKVCYYTVTDDERFVIEKAGSAAWLLSACSGHGFKLGALMGEGLARTIMGDAPAGDVTAWAAGRR</sequence>
<keyword evidence="2" id="KW-0285">Flavoprotein</keyword>
<evidence type="ECO:0000313" key="6">
    <source>
        <dbReference type="EMBL" id="AEM41863.1"/>
    </source>
</evidence>
<dbReference type="EC" id="1.5.3.1" evidence="6"/>
<evidence type="ECO:0000313" key="7">
    <source>
        <dbReference type="Proteomes" id="UP000000692"/>
    </source>
</evidence>
<dbReference type="SUPFAM" id="SSF51905">
    <property type="entry name" value="FAD/NAD(P)-binding domain"/>
    <property type="match status" value="1"/>
</dbReference>
<dbReference type="Proteomes" id="UP000000692">
    <property type="component" value="Chromosome"/>
</dbReference>
<dbReference type="InterPro" id="IPR006076">
    <property type="entry name" value="FAD-dep_OxRdtase"/>
</dbReference>
<dbReference type="SUPFAM" id="SSF54373">
    <property type="entry name" value="FAD-linked reductases, C-terminal domain"/>
    <property type="match status" value="1"/>
</dbReference>
<dbReference type="InterPro" id="IPR036188">
    <property type="entry name" value="FAD/NAD-bd_sf"/>
</dbReference>
<organism evidence="6 7">
    <name type="scientific">Ketogulonicigenium vulgare (strain WSH-001)</name>
    <dbReference type="NCBI Taxonomy" id="759362"/>
    <lineage>
        <taxon>Bacteria</taxon>
        <taxon>Pseudomonadati</taxon>
        <taxon>Pseudomonadota</taxon>
        <taxon>Alphaproteobacteria</taxon>
        <taxon>Rhodobacterales</taxon>
        <taxon>Roseobacteraceae</taxon>
        <taxon>Ketogulonicigenium</taxon>
    </lineage>
</organism>
<comment type="cofactor">
    <cofactor evidence="1">
        <name>FAD</name>
        <dbReference type="ChEBI" id="CHEBI:57692"/>
    </cofactor>
</comment>
<dbReference type="AlphaFoldDB" id="F9Y4X9"/>
<keyword evidence="7" id="KW-1185">Reference proteome</keyword>
<evidence type="ECO:0000256" key="1">
    <source>
        <dbReference type="ARBA" id="ARBA00001974"/>
    </source>
</evidence>